<proteinExistence type="predicted"/>
<dbReference type="Proteomes" id="UP000275078">
    <property type="component" value="Unassembled WGS sequence"/>
</dbReference>
<evidence type="ECO:0000256" key="1">
    <source>
        <dbReference type="SAM" id="MobiDB-lite"/>
    </source>
</evidence>
<evidence type="ECO:0000313" key="2">
    <source>
        <dbReference type="EMBL" id="RPA80143.1"/>
    </source>
</evidence>
<sequence length="198" mass="21972">MAAQLVPSNYSMIIPADMPPVNCTFIRRNEIAPDSPFPSCSGNDVVTSQVSCMMGVDVETMSTDEYESRSKANRTKEFCIPFCNMVHDGTWRKSTNECWKEQCVEYDEKSNEPVMDWLQEDILGWACKPFGLKGGEKVEEVKEGDKDEDKSGEETKNDDQKDGDKKDEKDESAAVGLGVKKGALVMALVFGALFSSVL</sequence>
<dbReference type="EMBL" id="ML119691">
    <property type="protein sequence ID" value="RPA80143.1"/>
    <property type="molecule type" value="Genomic_DNA"/>
</dbReference>
<evidence type="ECO:0000313" key="3">
    <source>
        <dbReference type="Proteomes" id="UP000275078"/>
    </source>
</evidence>
<protein>
    <submittedName>
        <fullName evidence="2">Uncharacterized protein</fullName>
    </submittedName>
</protein>
<keyword evidence="3" id="KW-1185">Reference proteome</keyword>
<organism evidence="2 3">
    <name type="scientific">Ascobolus immersus RN42</name>
    <dbReference type="NCBI Taxonomy" id="1160509"/>
    <lineage>
        <taxon>Eukaryota</taxon>
        <taxon>Fungi</taxon>
        <taxon>Dikarya</taxon>
        <taxon>Ascomycota</taxon>
        <taxon>Pezizomycotina</taxon>
        <taxon>Pezizomycetes</taxon>
        <taxon>Pezizales</taxon>
        <taxon>Ascobolaceae</taxon>
        <taxon>Ascobolus</taxon>
    </lineage>
</organism>
<feature type="region of interest" description="Disordered" evidence="1">
    <location>
        <begin position="138"/>
        <end position="172"/>
    </location>
</feature>
<reference evidence="2 3" key="1">
    <citation type="journal article" date="2018" name="Nat. Ecol. Evol.">
        <title>Pezizomycetes genomes reveal the molecular basis of ectomycorrhizal truffle lifestyle.</title>
        <authorList>
            <person name="Murat C."/>
            <person name="Payen T."/>
            <person name="Noel B."/>
            <person name="Kuo A."/>
            <person name="Morin E."/>
            <person name="Chen J."/>
            <person name="Kohler A."/>
            <person name="Krizsan K."/>
            <person name="Balestrini R."/>
            <person name="Da Silva C."/>
            <person name="Montanini B."/>
            <person name="Hainaut M."/>
            <person name="Levati E."/>
            <person name="Barry K.W."/>
            <person name="Belfiori B."/>
            <person name="Cichocki N."/>
            <person name="Clum A."/>
            <person name="Dockter R.B."/>
            <person name="Fauchery L."/>
            <person name="Guy J."/>
            <person name="Iotti M."/>
            <person name="Le Tacon F."/>
            <person name="Lindquist E.A."/>
            <person name="Lipzen A."/>
            <person name="Malagnac F."/>
            <person name="Mello A."/>
            <person name="Molinier V."/>
            <person name="Miyauchi S."/>
            <person name="Poulain J."/>
            <person name="Riccioni C."/>
            <person name="Rubini A."/>
            <person name="Sitrit Y."/>
            <person name="Splivallo R."/>
            <person name="Traeger S."/>
            <person name="Wang M."/>
            <person name="Zifcakova L."/>
            <person name="Wipf D."/>
            <person name="Zambonelli A."/>
            <person name="Paolocci F."/>
            <person name="Nowrousian M."/>
            <person name="Ottonello S."/>
            <person name="Baldrian P."/>
            <person name="Spatafora J.W."/>
            <person name="Henrissat B."/>
            <person name="Nagy L.G."/>
            <person name="Aury J.M."/>
            <person name="Wincker P."/>
            <person name="Grigoriev I.V."/>
            <person name="Bonfante P."/>
            <person name="Martin F.M."/>
        </authorList>
    </citation>
    <scope>NUCLEOTIDE SEQUENCE [LARGE SCALE GENOMIC DNA]</scope>
    <source>
        <strain evidence="2 3">RN42</strain>
    </source>
</reference>
<name>A0A3N4I227_ASCIM</name>
<accession>A0A3N4I227</accession>
<dbReference type="AlphaFoldDB" id="A0A3N4I227"/>
<gene>
    <name evidence="2" type="ORF">BJ508DRAFT_415513</name>
</gene>